<accession>A0A4R4D7H7</accession>
<dbReference type="PANTHER" id="PTHR43413:SF1">
    <property type="entry name" value="SIROHEME DECARBOXYLASE NIRL SUBUNIT"/>
    <property type="match status" value="1"/>
</dbReference>
<comment type="catalytic activity">
    <reaction evidence="5">
        <text>siroheme + 2 H(+) = 12,18-didecarboxysiroheme + 2 CO2</text>
        <dbReference type="Rhea" id="RHEA:19093"/>
        <dbReference type="ChEBI" id="CHEBI:15378"/>
        <dbReference type="ChEBI" id="CHEBI:16526"/>
        <dbReference type="ChEBI" id="CHEBI:60052"/>
        <dbReference type="ChEBI" id="CHEBI:140497"/>
        <dbReference type="EC" id="4.1.1.111"/>
    </reaction>
</comment>
<evidence type="ECO:0000256" key="1">
    <source>
        <dbReference type="ARBA" id="ARBA00023239"/>
    </source>
</evidence>
<dbReference type="EC" id="4.1.1.111" evidence="4"/>
<evidence type="ECO:0000313" key="10">
    <source>
        <dbReference type="Proteomes" id="UP000295023"/>
    </source>
</evidence>
<dbReference type="InterPro" id="IPR036388">
    <property type="entry name" value="WH-like_DNA-bd_sf"/>
</dbReference>
<dbReference type="InterPro" id="IPR050684">
    <property type="entry name" value="HTH-Siroheme_Decarb"/>
</dbReference>
<keyword evidence="10" id="KW-1185">Reference proteome</keyword>
<protein>
    <recommendedName>
        <fullName evidence="6">Siroheme decarboxylase NirG subunit</fullName>
        <ecNumber evidence="4">4.1.1.111</ecNumber>
    </recommendedName>
</protein>
<dbReference type="FunFam" id="3.30.70.3460:FF:000001">
    <property type="entry name" value="Heme d1 biosynthesis protein NirG"/>
    <property type="match status" value="1"/>
</dbReference>
<dbReference type="Proteomes" id="UP000295023">
    <property type="component" value="Unassembled WGS sequence"/>
</dbReference>
<sequence>MDELDRRIVNALQGGFPICERPFAVAAEGLGIEEATLIARLAALREAGVLSRFGPLWKAEGLGGAVTLAAMAVPPDRFEAVTALVNAHPEVAHNYERTHRLNMWFVLATETPQGIDAAIQAIEAETGIPVLNMPREAEYHVGLRLEA</sequence>
<name>A0A4R4D7H7_9PROT</name>
<comment type="pathway">
    <text evidence="2">Porphyrin-containing compound metabolism.</text>
</comment>
<dbReference type="InterPro" id="IPR040523">
    <property type="entry name" value="AsnC_trans_reg2"/>
</dbReference>
<dbReference type="RefSeq" id="WP_132294009.1">
    <property type="nucleotide sequence ID" value="NZ_SKBM01000024.1"/>
</dbReference>
<keyword evidence="1" id="KW-0456">Lyase</keyword>
<evidence type="ECO:0000259" key="8">
    <source>
        <dbReference type="Pfam" id="PF22451"/>
    </source>
</evidence>
<feature type="domain" description="Siroheme decarboxylase NirL-like HTH" evidence="8">
    <location>
        <begin position="5"/>
        <end position="50"/>
    </location>
</feature>
<dbReference type="Pfam" id="PF22451">
    <property type="entry name" value="NirdL-like_HTH"/>
    <property type="match status" value="1"/>
</dbReference>
<dbReference type="InterPro" id="IPR053953">
    <property type="entry name" value="NirdL-like_HTH"/>
</dbReference>
<proteinExistence type="inferred from homology"/>
<dbReference type="Gene3D" id="3.30.70.3460">
    <property type="match status" value="1"/>
</dbReference>
<evidence type="ECO:0000259" key="7">
    <source>
        <dbReference type="Pfam" id="PF17805"/>
    </source>
</evidence>
<reference evidence="9 10" key="1">
    <citation type="submission" date="2019-03" db="EMBL/GenBank/DDBJ databases">
        <title>Paracraurococcus aquatilis NE82 genome sequence.</title>
        <authorList>
            <person name="Zhao Y."/>
            <person name="Du Z."/>
        </authorList>
    </citation>
    <scope>NUCLEOTIDE SEQUENCE [LARGE SCALE GENOMIC DNA]</scope>
    <source>
        <strain evidence="9 10">NE82</strain>
    </source>
</reference>
<dbReference type="AlphaFoldDB" id="A0A4R4D7H7"/>
<comment type="caution">
    <text evidence="9">The sequence shown here is derived from an EMBL/GenBank/DDBJ whole genome shotgun (WGS) entry which is preliminary data.</text>
</comment>
<evidence type="ECO:0000256" key="2">
    <source>
        <dbReference type="ARBA" id="ARBA00023444"/>
    </source>
</evidence>
<dbReference type="Pfam" id="PF17805">
    <property type="entry name" value="AsnC_trans_reg2"/>
    <property type="match status" value="1"/>
</dbReference>
<organism evidence="9 10">
    <name type="scientific">Roseicella aquatilis</name>
    <dbReference type="NCBI Taxonomy" id="2527868"/>
    <lineage>
        <taxon>Bacteria</taxon>
        <taxon>Pseudomonadati</taxon>
        <taxon>Pseudomonadota</taxon>
        <taxon>Alphaproteobacteria</taxon>
        <taxon>Acetobacterales</taxon>
        <taxon>Roseomonadaceae</taxon>
        <taxon>Roseicella</taxon>
    </lineage>
</organism>
<evidence type="ECO:0000313" key="9">
    <source>
        <dbReference type="EMBL" id="TCZ56001.1"/>
    </source>
</evidence>
<evidence type="ECO:0000256" key="3">
    <source>
        <dbReference type="ARBA" id="ARBA00023457"/>
    </source>
</evidence>
<dbReference type="SMART" id="SM00344">
    <property type="entry name" value="HTH_ASNC"/>
    <property type="match status" value="1"/>
</dbReference>
<evidence type="ECO:0000256" key="6">
    <source>
        <dbReference type="ARBA" id="ARBA00073232"/>
    </source>
</evidence>
<gene>
    <name evidence="9" type="ORF">EXY23_20630</name>
</gene>
<comment type="similarity">
    <text evidence="3">Belongs to the Ahb/Nir family.</text>
</comment>
<dbReference type="OrthoDB" id="9806536at2"/>
<evidence type="ECO:0000256" key="4">
    <source>
        <dbReference type="ARBA" id="ARBA00023471"/>
    </source>
</evidence>
<evidence type="ECO:0000256" key="5">
    <source>
        <dbReference type="ARBA" id="ARBA00048470"/>
    </source>
</evidence>
<dbReference type="Gene3D" id="1.10.10.10">
    <property type="entry name" value="Winged helix-like DNA-binding domain superfamily/Winged helix DNA-binding domain"/>
    <property type="match status" value="1"/>
</dbReference>
<feature type="domain" description="Siroheme decarboxylase AsnC-like ligand binding" evidence="7">
    <location>
        <begin position="67"/>
        <end position="139"/>
    </location>
</feature>
<dbReference type="InterPro" id="IPR019888">
    <property type="entry name" value="Tscrpt_reg_AsnC-like"/>
</dbReference>
<dbReference type="GO" id="GO:0016829">
    <property type="term" value="F:lyase activity"/>
    <property type="evidence" value="ECO:0007669"/>
    <property type="project" value="UniProtKB-KW"/>
</dbReference>
<dbReference type="EMBL" id="SKBM01000024">
    <property type="protein sequence ID" value="TCZ56001.1"/>
    <property type="molecule type" value="Genomic_DNA"/>
</dbReference>
<dbReference type="PANTHER" id="PTHR43413">
    <property type="entry name" value="TRANSCRIPTIONAL REGULATOR, ASNC FAMILY"/>
    <property type="match status" value="1"/>
</dbReference>